<organism evidence="1 2">
    <name type="scientific">Haematobacter missouriensis</name>
    <dbReference type="NCBI Taxonomy" id="366616"/>
    <lineage>
        <taxon>Bacteria</taxon>
        <taxon>Pseudomonadati</taxon>
        <taxon>Pseudomonadota</taxon>
        <taxon>Alphaproteobacteria</taxon>
        <taxon>Rhodobacterales</taxon>
        <taxon>Paracoccaceae</taxon>
        <taxon>Haematobacter</taxon>
    </lineage>
</organism>
<dbReference type="AlphaFoldDB" id="A0A212ARB9"/>
<sequence length="99" mass="11237">MCRFVTQVATFRLSTCLFGGRCAPKRQRIADFGGVSQPVAQLQAQHFRHHSGHILLSHITQPRHAGYVTGAAAFRQQYWPQHSQLRFTTAAFRRCAIRS</sequence>
<evidence type="ECO:0000313" key="2">
    <source>
        <dbReference type="Proteomes" id="UP000196640"/>
    </source>
</evidence>
<protein>
    <submittedName>
        <fullName evidence="1">Uncharacterized protein</fullName>
    </submittedName>
</protein>
<name>A0A212ARB9_9RHOB</name>
<dbReference type="EMBL" id="NIPX01000010">
    <property type="protein sequence ID" value="OWJ84067.1"/>
    <property type="molecule type" value="Genomic_DNA"/>
</dbReference>
<dbReference type="Proteomes" id="UP000196640">
    <property type="component" value="Unassembled WGS sequence"/>
</dbReference>
<accession>A0A212ARB9</accession>
<gene>
    <name evidence="1" type="ORF">CDV52_09255</name>
</gene>
<comment type="caution">
    <text evidence="1">The sequence shown here is derived from an EMBL/GenBank/DDBJ whole genome shotgun (WGS) entry which is preliminary data.</text>
</comment>
<evidence type="ECO:0000313" key="1">
    <source>
        <dbReference type="EMBL" id="OWJ84067.1"/>
    </source>
</evidence>
<reference evidence="1 2" key="1">
    <citation type="submission" date="2016-11" db="EMBL/GenBank/DDBJ databases">
        <title>Comparison of Traditional DNA-DNA Hybridization with In Silico Genomic Analysis.</title>
        <authorList>
            <person name="Nicholson A.C."/>
            <person name="Sammons S."/>
            <person name="Humrighouse B.W."/>
            <person name="Graziano J."/>
            <person name="Lasker B."/>
            <person name="Whitney A.M."/>
            <person name="Mcquiston J.R."/>
        </authorList>
    </citation>
    <scope>NUCLEOTIDE SEQUENCE [LARGE SCALE GENOMIC DNA]</scope>
    <source>
        <strain evidence="1 2">H2381</strain>
    </source>
</reference>
<proteinExistence type="predicted"/>